<reference evidence="2 3" key="1">
    <citation type="journal article" date="2019" name="Genome Biol. Evol.">
        <title>Insights into the evolution of the New World diploid cottons (Gossypium, subgenus Houzingenia) based on genome sequencing.</title>
        <authorList>
            <person name="Grover C.E."/>
            <person name="Arick M.A. 2nd"/>
            <person name="Thrash A."/>
            <person name="Conover J.L."/>
            <person name="Sanders W.S."/>
            <person name="Peterson D.G."/>
            <person name="Frelichowski J.E."/>
            <person name="Scheffler J.A."/>
            <person name="Scheffler B.E."/>
            <person name="Wendel J.F."/>
        </authorList>
    </citation>
    <scope>NUCLEOTIDE SEQUENCE [LARGE SCALE GENOMIC DNA]</scope>
    <source>
        <strain evidence="2">185</strain>
        <tissue evidence="2">Leaf</tissue>
    </source>
</reference>
<sequence length="197" mass="23222">MEKDLKGLKITEEEEGWMVDEKLKEDNQIVISDLREKRFLFKFFHDTDIMRVQIHDIPTGMVSEEHAKQFRAFLGSFMEYDAKKNVQRLLRIQVLMDVRPWEEGVYTTTSVWLREEDRRSPFNDRGGGRAQIGRVKGRENEEKEEDDGNWEGFIGIQRMERDSEITKLDQKLPKGKLTRNNENLKLEGPGVREPPIL</sequence>
<keyword evidence="3" id="KW-1185">Reference proteome</keyword>
<organism evidence="2 3">
    <name type="scientific">Gossypium aridum</name>
    <name type="common">American cotton</name>
    <name type="synonym">Erioxylum aridum</name>
    <dbReference type="NCBI Taxonomy" id="34290"/>
    <lineage>
        <taxon>Eukaryota</taxon>
        <taxon>Viridiplantae</taxon>
        <taxon>Streptophyta</taxon>
        <taxon>Embryophyta</taxon>
        <taxon>Tracheophyta</taxon>
        <taxon>Spermatophyta</taxon>
        <taxon>Magnoliopsida</taxon>
        <taxon>eudicotyledons</taxon>
        <taxon>Gunneridae</taxon>
        <taxon>Pentapetalae</taxon>
        <taxon>rosids</taxon>
        <taxon>malvids</taxon>
        <taxon>Malvales</taxon>
        <taxon>Malvaceae</taxon>
        <taxon>Malvoideae</taxon>
        <taxon>Gossypium</taxon>
    </lineage>
</organism>
<accession>A0A7J8YAR9</accession>
<feature type="region of interest" description="Disordered" evidence="1">
    <location>
        <begin position="119"/>
        <end position="153"/>
    </location>
</feature>
<evidence type="ECO:0000313" key="3">
    <source>
        <dbReference type="Proteomes" id="UP000593577"/>
    </source>
</evidence>
<feature type="region of interest" description="Disordered" evidence="1">
    <location>
        <begin position="165"/>
        <end position="197"/>
    </location>
</feature>
<comment type="caution">
    <text evidence="2">The sequence shown here is derived from an EMBL/GenBank/DDBJ whole genome shotgun (WGS) entry which is preliminary data.</text>
</comment>
<proteinExistence type="predicted"/>
<dbReference type="AlphaFoldDB" id="A0A7J8YAR9"/>
<gene>
    <name evidence="2" type="ORF">Goari_003059</name>
</gene>
<evidence type="ECO:0000256" key="1">
    <source>
        <dbReference type="SAM" id="MobiDB-lite"/>
    </source>
</evidence>
<dbReference type="Proteomes" id="UP000593577">
    <property type="component" value="Unassembled WGS sequence"/>
</dbReference>
<name>A0A7J8YAR9_GOSAI</name>
<dbReference type="EMBL" id="JABFAA010000011">
    <property type="protein sequence ID" value="MBA0696512.1"/>
    <property type="molecule type" value="Genomic_DNA"/>
</dbReference>
<protein>
    <submittedName>
        <fullName evidence="2">Uncharacterized protein</fullName>
    </submittedName>
</protein>
<evidence type="ECO:0000313" key="2">
    <source>
        <dbReference type="EMBL" id="MBA0696512.1"/>
    </source>
</evidence>